<feature type="region of interest" description="Disordered" evidence="1">
    <location>
        <begin position="43"/>
        <end position="75"/>
    </location>
</feature>
<sequence length="75" mass="8473">MTARLKLCFRACAQEMKHTSGTDDSKREENKDTFWEFADAIAETPTSAPAASEAAPPVRRYPVRNRRAPDRYTPS</sequence>
<dbReference type="Proteomes" id="UP000821837">
    <property type="component" value="Chromosome 8"/>
</dbReference>
<organism evidence="2 3">
    <name type="scientific">Rhipicephalus sanguineus</name>
    <name type="common">Brown dog tick</name>
    <name type="synonym">Ixodes sanguineus</name>
    <dbReference type="NCBI Taxonomy" id="34632"/>
    <lineage>
        <taxon>Eukaryota</taxon>
        <taxon>Metazoa</taxon>
        <taxon>Ecdysozoa</taxon>
        <taxon>Arthropoda</taxon>
        <taxon>Chelicerata</taxon>
        <taxon>Arachnida</taxon>
        <taxon>Acari</taxon>
        <taxon>Parasitiformes</taxon>
        <taxon>Ixodida</taxon>
        <taxon>Ixodoidea</taxon>
        <taxon>Ixodidae</taxon>
        <taxon>Rhipicephalinae</taxon>
        <taxon>Rhipicephalus</taxon>
        <taxon>Rhipicephalus</taxon>
    </lineage>
</organism>
<reference evidence="2" key="2">
    <citation type="submission" date="2021-09" db="EMBL/GenBank/DDBJ databases">
        <authorList>
            <person name="Jia N."/>
            <person name="Wang J."/>
            <person name="Shi W."/>
            <person name="Du L."/>
            <person name="Sun Y."/>
            <person name="Zhan W."/>
            <person name="Jiang J."/>
            <person name="Wang Q."/>
            <person name="Zhang B."/>
            <person name="Ji P."/>
            <person name="Sakyi L.B."/>
            <person name="Cui X."/>
            <person name="Yuan T."/>
            <person name="Jiang B."/>
            <person name="Yang W."/>
            <person name="Lam T.T.-Y."/>
            <person name="Chang Q."/>
            <person name="Ding S."/>
            <person name="Wang X."/>
            <person name="Zhu J."/>
            <person name="Ruan X."/>
            <person name="Zhao L."/>
            <person name="Wei J."/>
            <person name="Que T."/>
            <person name="Du C."/>
            <person name="Cheng J."/>
            <person name="Dai P."/>
            <person name="Han X."/>
            <person name="Huang E."/>
            <person name="Gao Y."/>
            <person name="Liu J."/>
            <person name="Shao H."/>
            <person name="Ye R."/>
            <person name="Li L."/>
            <person name="Wei W."/>
            <person name="Wang X."/>
            <person name="Wang C."/>
            <person name="Huo Q."/>
            <person name="Li W."/>
            <person name="Guo W."/>
            <person name="Chen H."/>
            <person name="Chen S."/>
            <person name="Zhou L."/>
            <person name="Zhou L."/>
            <person name="Ni X."/>
            <person name="Tian J."/>
            <person name="Zhou Y."/>
            <person name="Sheng Y."/>
            <person name="Liu T."/>
            <person name="Pan Y."/>
            <person name="Xia L."/>
            <person name="Li J."/>
            <person name="Zhao F."/>
            <person name="Cao W."/>
        </authorList>
    </citation>
    <scope>NUCLEOTIDE SEQUENCE</scope>
    <source>
        <strain evidence="2">Rsan-2018</strain>
        <tissue evidence="2">Larvae</tissue>
    </source>
</reference>
<accession>A0A9D4PFZ9</accession>
<dbReference type="EMBL" id="JABSTV010001254">
    <property type="protein sequence ID" value="KAH7938989.1"/>
    <property type="molecule type" value="Genomic_DNA"/>
</dbReference>
<evidence type="ECO:0000313" key="3">
    <source>
        <dbReference type="Proteomes" id="UP000821837"/>
    </source>
</evidence>
<evidence type="ECO:0000313" key="2">
    <source>
        <dbReference type="EMBL" id="KAH7938989.1"/>
    </source>
</evidence>
<reference evidence="2" key="1">
    <citation type="journal article" date="2020" name="Cell">
        <title>Large-Scale Comparative Analyses of Tick Genomes Elucidate Their Genetic Diversity and Vector Capacities.</title>
        <authorList>
            <consortium name="Tick Genome and Microbiome Consortium (TIGMIC)"/>
            <person name="Jia N."/>
            <person name="Wang J."/>
            <person name="Shi W."/>
            <person name="Du L."/>
            <person name="Sun Y."/>
            <person name="Zhan W."/>
            <person name="Jiang J.F."/>
            <person name="Wang Q."/>
            <person name="Zhang B."/>
            <person name="Ji P."/>
            <person name="Bell-Sakyi L."/>
            <person name="Cui X.M."/>
            <person name="Yuan T.T."/>
            <person name="Jiang B.G."/>
            <person name="Yang W.F."/>
            <person name="Lam T.T."/>
            <person name="Chang Q.C."/>
            <person name="Ding S.J."/>
            <person name="Wang X.J."/>
            <person name="Zhu J.G."/>
            <person name="Ruan X.D."/>
            <person name="Zhao L."/>
            <person name="Wei J.T."/>
            <person name="Ye R.Z."/>
            <person name="Que T.C."/>
            <person name="Du C.H."/>
            <person name="Zhou Y.H."/>
            <person name="Cheng J.X."/>
            <person name="Dai P.F."/>
            <person name="Guo W.B."/>
            <person name="Han X.H."/>
            <person name="Huang E.J."/>
            <person name="Li L.F."/>
            <person name="Wei W."/>
            <person name="Gao Y.C."/>
            <person name="Liu J.Z."/>
            <person name="Shao H.Z."/>
            <person name="Wang X."/>
            <person name="Wang C.C."/>
            <person name="Yang T.C."/>
            <person name="Huo Q.B."/>
            <person name="Li W."/>
            <person name="Chen H.Y."/>
            <person name="Chen S.E."/>
            <person name="Zhou L.G."/>
            <person name="Ni X.B."/>
            <person name="Tian J.H."/>
            <person name="Sheng Y."/>
            <person name="Liu T."/>
            <person name="Pan Y.S."/>
            <person name="Xia L.Y."/>
            <person name="Li J."/>
            <person name="Zhao F."/>
            <person name="Cao W.C."/>
        </authorList>
    </citation>
    <scope>NUCLEOTIDE SEQUENCE</scope>
    <source>
        <strain evidence="2">Rsan-2018</strain>
    </source>
</reference>
<protein>
    <submittedName>
        <fullName evidence="2">Uncharacterized protein</fullName>
    </submittedName>
</protein>
<dbReference type="AlphaFoldDB" id="A0A9D4PFZ9"/>
<comment type="caution">
    <text evidence="2">The sequence shown here is derived from an EMBL/GenBank/DDBJ whole genome shotgun (WGS) entry which is preliminary data.</text>
</comment>
<feature type="compositionally biased region" description="Low complexity" evidence="1">
    <location>
        <begin position="43"/>
        <end position="60"/>
    </location>
</feature>
<keyword evidence="3" id="KW-1185">Reference proteome</keyword>
<evidence type="ECO:0000256" key="1">
    <source>
        <dbReference type="SAM" id="MobiDB-lite"/>
    </source>
</evidence>
<gene>
    <name evidence="2" type="ORF">HPB52_004106</name>
</gene>
<proteinExistence type="predicted"/>
<name>A0A9D4PFZ9_RHISA</name>